<feature type="compositionally biased region" description="Low complexity" evidence="10">
    <location>
        <begin position="574"/>
        <end position="595"/>
    </location>
</feature>
<keyword evidence="5 9" id="KW-0238">DNA-binding</keyword>
<dbReference type="AlphaFoldDB" id="A0A9I9CI36"/>
<dbReference type="PROSITE" id="PS50863">
    <property type="entry name" value="B3"/>
    <property type="match status" value="1"/>
</dbReference>
<dbReference type="Pfam" id="PF06507">
    <property type="entry name" value="ARF_AD"/>
    <property type="match status" value="1"/>
</dbReference>
<evidence type="ECO:0000256" key="1">
    <source>
        <dbReference type="ARBA" id="ARBA00004123"/>
    </source>
</evidence>
<dbReference type="Gene3D" id="2.40.330.10">
    <property type="entry name" value="DNA-binding pseudobarrel domain"/>
    <property type="match status" value="1"/>
</dbReference>
<dbReference type="InterPro" id="IPR053793">
    <property type="entry name" value="PB1-like"/>
</dbReference>
<dbReference type="SUPFAM" id="SSF54277">
    <property type="entry name" value="CAD &amp; PB1 domains"/>
    <property type="match status" value="1"/>
</dbReference>
<evidence type="ECO:0000313" key="13">
    <source>
        <dbReference type="EnsemblPlants" id="MELO3C003938.2.1"/>
    </source>
</evidence>
<dbReference type="FunFam" id="3.10.20.90:FF:000047">
    <property type="entry name" value="Auxin response factor"/>
    <property type="match status" value="1"/>
</dbReference>
<dbReference type="InterPro" id="IPR003340">
    <property type="entry name" value="B3_DNA-bd"/>
</dbReference>
<keyword evidence="7 9" id="KW-0539">Nucleus</keyword>
<evidence type="ECO:0000259" key="12">
    <source>
        <dbReference type="PROSITE" id="PS51745"/>
    </source>
</evidence>
<keyword evidence="6 9" id="KW-0804">Transcription</keyword>
<dbReference type="FunFam" id="2.40.330.10:FF:000001">
    <property type="entry name" value="Auxin response factor"/>
    <property type="match status" value="1"/>
</dbReference>
<evidence type="ECO:0000256" key="6">
    <source>
        <dbReference type="ARBA" id="ARBA00023163"/>
    </source>
</evidence>
<feature type="region of interest" description="Disordered" evidence="10">
    <location>
        <begin position="574"/>
        <end position="605"/>
    </location>
</feature>
<accession>A0A9I9CI36</accession>
<evidence type="ECO:0000256" key="10">
    <source>
        <dbReference type="SAM" id="MobiDB-lite"/>
    </source>
</evidence>
<dbReference type="InterPro" id="IPR015300">
    <property type="entry name" value="DNA-bd_pseudobarrel_sf"/>
</dbReference>
<dbReference type="GO" id="GO:0006355">
    <property type="term" value="P:regulation of DNA-templated transcription"/>
    <property type="evidence" value="ECO:0007669"/>
    <property type="project" value="InterPro"/>
</dbReference>
<feature type="compositionally biased region" description="Polar residues" evidence="10">
    <location>
        <begin position="664"/>
        <end position="674"/>
    </location>
</feature>
<reference evidence="13" key="1">
    <citation type="submission" date="2023-03" db="UniProtKB">
        <authorList>
            <consortium name="EnsemblPlants"/>
        </authorList>
    </citation>
    <scope>IDENTIFICATION</scope>
</reference>
<dbReference type="GO" id="GO:0005634">
    <property type="term" value="C:nucleus"/>
    <property type="evidence" value="ECO:0007669"/>
    <property type="project" value="UniProtKB-SubCell"/>
</dbReference>
<evidence type="ECO:0000256" key="7">
    <source>
        <dbReference type="ARBA" id="ARBA00023242"/>
    </source>
</evidence>
<dbReference type="FunFam" id="2.30.30.1040:FF:000001">
    <property type="entry name" value="Auxin response factor"/>
    <property type="match status" value="1"/>
</dbReference>
<comment type="subcellular location">
    <subcellularLocation>
        <location evidence="1 9">Nucleus</location>
    </subcellularLocation>
</comment>
<dbReference type="InterPro" id="IPR044835">
    <property type="entry name" value="ARF_plant"/>
</dbReference>
<dbReference type="InterPro" id="IPR033389">
    <property type="entry name" value="AUX/IAA_dom"/>
</dbReference>
<dbReference type="PANTHER" id="PTHR31384">
    <property type="entry name" value="AUXIN RESPONSE FACTOR 4-RELATED"/>
    <property type="match status" value="1"/>
</dbReference>
<feature type="compositionally biased region" description="Low complexity" evidence="10">
    <location>
        <begin position="1"/>
        <end position="16"/>
    </location>
</feature>
<name>A0A9I9CI36_CUCME</name>
<evidence type="ECO:0000256" key="5">
    <source>
        <dbReference type="ARBA" id="ARBA00023125"/>
    </source>
</evidence>
<evidence type="ECO:0000256" key="3">
    <source>
        <dbReference type="ARBA" id="ARBA00011726"/>
    </source>
</evidence>
<feature type="region of interest" description="Disordered" evidence="10">
    <location>
        <begin position="639"/>
        <end position="700"/>
    </location>
</feature>
<keyword evidence="8 9" id="KW-0927">Auxin signaling pathway</keyword>
<dbReference type="SMART" id="SM01019">
    <property type="entry name" value="B3"/>
    <property type="match status" value="1"/>
</dbReference>
<dbReference type="Gramene" id="MELO3C003938.2.1">
    <property type="protein sequence ID" value="MELO3C003938.2.1"/>
    <property type="gene ID" value="MELO3C003938.2"/>
</dbReference>
<dbReference type="PROSITE" id="PS51745">
    <property type="entry name" value="PB1"/>
    <property type="match status" value="1"/>
</dbReference>
<evidence type="ECO:0000256" key="8">
    <source>
        <dbReference type="ARBA" id="ARBA00023294"/>
    </source>
</evidence>
<feature type="domain" description="PB1" evidence="12">
    <location>
        <begin position="1005"/>
        <end position="1090"/>
    </location>
</feature>
<feature type="compositionally biased region" description="Polar residues" evidence="10">
    <location>
        <begin position="682"/>
        <end position="700"/>
    </location>
</feature>
<dbReference type="SUPFAM" id="SSF101936">
    <property type="entry name" value="DNA-binding pseudobarrel domain"/>
    <property type="match status" value="1"/>
</dbReference>
<proteinExistence type="inferred from homology"/>
<dbReference type="Pfam" id="PF02362">
    <property type="entry name" value="B3"/>
    <property type="match status" value="1"/>
</dbReference>
<sequence>MKTPANGAAGAAAAPNSNEGGLEKKIINPELWQACAGPLVNLPPAGYHVVYFPQGHSEQVSRYGGGGAFLVAASLRKDVDGQVPNYPNLPSKLLCLLHNVTLHADPETDEVYAQMTLLPVPSFDKDALLRSDLALKSNKPQPEFFCKTLTASDTSTHGGFSVPRRAAEKIFPALDFSMQPPAQELVAKDLHDNVWTFRHIYRGQPKRHLLTTGWSLFVSGKRLLAGDSVLFIRDEKQQLLLGIRRANRQPTNLSSSVLSSDSMHIGILAAAAHAAANNSPFTVFYNPRASPSEFVIPLAKYYKAVSANQISLGMRFRMMFETEESGTRRYMGTITGISDLDPVRWKGSQWRNLQVGWDESTGGERRNRVSIWEIEPVIAPFFICPPPFLRSKRPRQPGMPDDDSSDLDGIFKRSMFGDDFCMKDPQGYPGLNLVQWMNMQNPSLSNSMQPNYMHSFSGSMLPNLGGVDISRQLGLSNAQLPQSNNIQFNAQRLLSQAQQLDQLPKLPTSMNSLGSVVQPPQQLDDMSQQTRQNLINQNAVSSQIQAQIMQQPHTNGILQQQTALQNQQLQRNAPQNLQMQQHQQILGQNQQQNMNPSPHPEQLNHQLQMSDNQVQIQMLQKFQQQQSILAQQSALQPTQLTQLPDQQRQSVDASQSFSRSMSSNQMLDIPQSTPAAGPPPNALSQQAANCNGQTNNRFSNQHLQPKLPQLQQPPSSTVLSDISRPMGLPPAQINNQLSAATSSLVTGAAGAGQSGITDDIPSCSTSPSTNNCPSLVQPVANGRVHRTTGLVEDVAQSAATIFSSNTLDNMSPNANLVHKDLPQKTAVKPSLNISKNQSHGIFAQQTFLSGVVAQTDFLDTSSSTTSACLSQNDAQLQQNNMMSFNSQPMLFKDSSQDLEVPTDLHNIPYGNHVDGQMVAQLSSDPLLDKGIGGLGKDFSNNFSSGAMLTTYDTQKDPQQEISSSIVSQSFGIPDMTFNSMDSTISDNAFLNRNQWAPPPPFQRMRTYTKVYKRGAVGRSIDITRYSGYDELKQDLARRFGIEGQLEDRQKIGWKLVYVDHENDVLLVGDDPWDDFVNCVRSIKILSPQEVQQMSLDGDIGNGLKVHSVEYQYGYDFPLQEYCSNGGDIASQHSALAFWPLSG</sequence>
<evidence type="ECO:0000256" key="4">
    <source>
        <dbReference type="ARBA" id="ARBA00023015"/>
    </source>
</evidence>
<evidence type="ECO:0000256" key="9">
    <source>
        <dbReference type="RuleBase" id="RU004561"/>
    </source>
</evidence>
<feature type="compositionally biased region" description="Low complexity" evidence="10">
    <location>
        <begin position="639"/>
        <end position="663"/>
    </location>
</feature>
<dbReference type="CDD" id="cd10017">
    <property type="entry name" value="B3_DNA"/>
    <property type="match status" value="1"/>
</dbReference>
<dbReference type="GO" id="GO:0003677">
    <property type="term" value="F:DNA binding"/>
    <property type="evidence" value="ECO:0007669"/>
    <property type="project" value="UniProtKB-KW"/>
</dbReference>
<feature type="region of interest" description="Disordered" evidence="10">
    <location>
        <begin position="1"/>
        <end position="20"/>
    </location>
</feature>
<organism evidence="13">
    <name type="scientific">Cucumis melo</name>
    <name type="common">Muskmelon</name>
    <dbReference type="NCBI Taxonomy" id="3656"/>
    <lineage>
        <taxon>Eukaryota</taxon>
        <taxon>Viridiplantae</taxon>
        <taxon>Streptophyta</taxon>
        <taxon>Embryophyta</taxon>
        <taxon>Tracheophyta</taxon>
        <taxon>Spermatophyta</taxon>
        <taxon>Magnoliopsida</taxon>
        <taxon>eudicotyledons</taxon>
        <taxon>Gunneridae</taxon>
        <taxon>Pentapetalae</taxon>
        <taxon>rosids</taxon>
        <taxon>fabids</taxon>
        <taxon>Cucurbitales</taxon>
        <taxon>Cucurbitaceae</taxon>
        <taxon>Benincaseae</taxon>
        <taxon>Cucumis</taxon>
    </lineage>
</organism>
<comment type="subunit">
    <text evidence="3 9">Homodimers and heterodimers.</text>
</comment>
<dbReference type="PANTHER" id="PTHR31384:SF9">
    <property type="entry name" value="AUXIN RESPONSE FACTOR 19"/>
    <property type="match status" value="1"/>
</dbReference>
<keyword evidence="4 9" id="KW-0805">Transcription regulation</keyword>
<evidence type="ECO:0000259" key="11">
    <source>
        <dbReference type="PROSITE" id="PS50863"/>
    </source>
</evidence>
<comment type="function">
    <text evidence="9">Auxin response factors (ARFs) are transcriptional factors that bind specifically to the DNA sequence 5'-TGTCTC-3' found in the auxin-responsive promoter elements (AuxREs).</text>
</comment>
<dbReference type="GO" id="GO:0009734">
    <property type="term" value="P:auxin-activated signaling pathway"/>
    <property type="evidence" value="ECO:0007669"/>
    <property type="project" value="UniProtKB-KW"/>
</dbReference>
<dbReference type="Gene3D" id="3.10.20.90">
    <property type="entry name" value="Phosphatidylinositol 3-kinase Catalytic Subunit, Chain A, domain 1"/>
    <property type="match status" value="1"/>
</dbReference>
<feature type="compositionally biased region" description="Polar residues" evidence="10">
    <location>
        <begin position="508"/>
        <end position="528"/>
    </location>
</feature>
<feature type="domain" description="TF-B3" evidence="11">
    <location>
        <begin position="145"/>
        <end position="247"/>
    </location>
</feature>
<feature type="region of interest" description="Disordered" evidence="10">
    <location>
        <begin position="506"/>
        <end position="528"/>
    </location>
</feature>
<evidence type="ECO:0000256" key="2">
    <source>
        <dbReference type="ARBA" id="ARBA00007853"/>
    </source>
</evidence>
<protein>
    <recommendedName>
        <fullName evidence="9">Auxin response factor</fullName>
    </recommendedName>
</protein>
<dbReference type="InterPro" id="IPR010525">
    <property type="entry name" value="ARF_dom"/>
</dbReference>
<dbReference type="EnsemblPlants" id="MELO3C003938.2.1">
    <property type="protein sequence ID" value="MELO3C003938.2.1"/>
    <property type="gene ID" value="MELO3C003938.2"/>
</dbReference>
<dbReference type="Pfam" id="PF02309">
    <property type="entry name" value="AUX_IAA"/>
    <property type="match status" value="1"/>
</dbReference>
<dbReference type="Gene3D" id="2.30.30.1040">
    <property type="match status" value="1"/>
</dbReference>
<comment type="similarity">
    <text evidence="2 9">Belongs to the ARF family.</text>
</comment>